<evidence type="ECO:0000313" key="1">
    <source>
        <dbReference type="EMBL" id="WMV54650.1"/>
    </source>
</evidence>
<gene>
    <name evidence="1" type="ORF">MTR67_048035</name>
</gene>
<protein>
    <submittedName>
        <fullName evidence="1">Uncharacterized protein</fullName>
    </submittedName>
</protein>
<dbReference type="EMBL" id="CP133622">
    <property type="protein sequence ID" value="WMV54650.1"/>
    <property type="molecule type" value="Genomic_DNA"/>
</dbReference>
<dbReference type="Proteomes" id="UP001234989">
    <property type="component" value="Chromosome 11"/>
</dbReference>
<keyword evidence="2" id="KW-1185">Reference proteome</keyword>
<accession>A0AAF0ZZ65</accession>
<reference evidence="1" key="1">
    <citation type="submission" date="2023-08" db="EMBL/GenBank/DDBJ databases">
        <title>A de novo genome assembly of Solanum verrucosum Schlechtendal, a Mexican diploid species geographically isolated from the other diploid A-genome species in potato relatives.</title>
        <authorList>
            <person name="Hosaka K."/>
        </authorList>
    </citation>
    <scope>NUCLEOTIDE SEQUENCE</scope>
    <source>
        <tissue evidence="1">Young leaves</tissue>
    </source>
</reference>
<proteinExistence type="predicted"/>
<dbReference type="AlphaFoldDB" id="A0AAF0ZZ65"/>
<evidence type="ECO:0000313" key="2">
    <source>
        <dbReference type="Proteomes" id="UP001234989"/>
    </source>
</evidence>
<sequence>MDHLYECITTFLDNNEVSENLGAFRDIYELIDVSINENASKVAKFINYTLVALKQSVILKSRSLLVKFLVT</sequence>
<organism evidence="1 2">
    <name type="scientific">Solanum verrucosum</name>
    <dbReference type="NCBI Taxonomy" id="315347"/>
    <lineage>
        <taxon>Eukaryota</taxon>
        <taxon>Viridiplantae</taxon>
        <taxon>Streptophyta</taxon>
        <taxon>Embryophyta</taxon>
        <taxon>Tracheophyta</taxon>
        <taxon>Spermatophyta</taxon>
        <taxon>Magnoliopsida</taxon>
        <taxon>eudicotyledons</taxon>
        <taxon>Gunneridae</taxon>
        <taxon>Pentapetalae</taxon>
        <taxon>asterids</taxon>
        <taxon>lamiids</taxon>
        <taxon>Solanales</taxon>
        <taxon>Solanaceae</taxon>
        <taxon>Solanoideae</taxon>
        <taxon>Solaneae</taxon>
        <taxon>Solanum</taxon>
    </lineage>
</organism>
<name>A0AAF0ZZ65_SOLVR</name>